<dbReference type="InterPro" id="IPR007187">
    <property type="entry name" value="Nucleoporin_Nup133/Nup155_C"/>
</dbReference>
<dbReference type="AlphaFoldDB" id="A0A7R9LEI8"/>
<reference evidence="8" key="1">
    <citation type="submission" date="2020-11" db="EMBL/GenBank/DDBJ databases">
        <authorList>
            <person name="Tran Van P."/>
        </authorList>
    </citation>
    <scope>NUCLEOTIDE SEQUENCE</scope>
</reference>
<evidence type="ECO:0000256" key="5">
    <source>
        <dbReference type="SAM" id="MobiDB-lite"/>
    </source>
</evidence>
<dbReference type="Pfam" id="PF03177">
    <property type="entry name" value="Nucleoporin_C"/>
    <property type="match status" value="1"/>
</dbReference>
<keyword evidence="4" id="KW-0539">Nucleus</keyword>
<sequence length="820" mass="93350">KDGCLYEVIYQAEDGWFGRKCKKVNHSSSVISYFFPSLFNVTKDDEVIQMEIDEKRHILYTLTRNGTIDVFDLGSDGKSTYRVTSKTLNAIVNEASTAAQTIDQLNFKPIVSISAIEESESIHVNLIAVTKAGVRLYFTTTSLSSPEQRPFALTLIHVRLPPGFTASSPSQRPTSVHCSHFKRGTLLMVSSQMENKDLLWTISGDSFAFNSELMELFSVSHLNSKIWRIAEEVKSIPYKPFHSYVLKNKVVAIESPLMVTQHMEEPRKFIFLTSQGIHIGFKPRIVDQLLQLLIENQGYDNESVKAFFALHSGPQGCAIALILACGSKSAQETKIKEWATAAFFHFGGDPQQMATHSVPLQSRSSFPPQTSPPFDRSIQQVSTPLSTVNQPLFSTPSSPIYPQSQQMGYLSPSDMVSPLSRNEPMITGDTNTVSIQFSHKHNGVYLYFSRIIRPVWSLKCVTSQRTITAEGQKDFLVSNISLNEIKLYDNRLTELRDFLKSNIKFSLNFENENNRRGLMRGNDVYANERNSLHLLLRLIEHCIEVLGLWKLLCDHQFHAITAVLPIEKQNQLIGMTFKELVVYGSEMTTLLASALVRRFIEDNSTTDIINRRLQEVCPSIYKNENALHAKAHELVTKAKSIANPTDRASQLEYALTLCKKIGSRINLQPICELFQSVQWYEAVVDICLLTAQNRDPQNLALHYYRNGEQMEDQIGYYVFSARNECYKLLLEVYERLVQQSRSLLNPRGEESPQTMLSLEEAKKRSNDVLRHAIESNDELFHIALYNWLYEHQQSDRLLEIKSPYLESYLKRKTSAFSDSI</sequence>
<proteinExistence type="inferred from homology"/>
<evidence type="ECO:0000259" key="6">
    <source>
        <dbReference type="Pfam" id="PF03177"/>
    </source>
</evidence>
<gene>
    <name evidence="8" type="ORF">OSB1V03_LOCUS18098</name>
</gene>
<evidence type="ECO:0008006" key="10">
    <source>
        <dbReference type="Google" id="ProtNLM"/>
    </source>
</evidence>
<dbReference type="PANTHER" id="PTHR10350">
    <property type="entry name" value="NUCLEAR PORE COMPLEX PROTEIN NUP155"/>
    <property type="match status" value="1"/>
</dbReference>
<evidence type="ECO:0000256" key="4">
    <source>
        <dbReference type="ARBA" id="ARBA00023242"/>
    </source>
</evidence>
<dbReference type="GO" id="GO:0006606">
    <property type="term" value="P:protein import into nucleus"/>
    <property type="evidence" value="ECO:0007669"/>
    <property type="project" value="TreeGrafter"/>
</dbReference>
<feature type="non-terminal residue" evidence="8">
    <location>
        <position position="1"/>
    </location>
</feature>
<dbReference type="OrthoDB" id="338970at2759"/>
<keyword evidence="3" id="KW-0813">Transport</keyword>
<evidence type="ECO:0000256" key="1">
    <source>
        <dbReference type="ARBA" id="ARBA00004123"/>
    </source>
</evidence>
<feature type="non-terminal residue" evidence="8">
    <location>
        <position position="820"/>
    </location>
</feature>
<comment type="similarity">
    <text evidence="2">Belongs to the non-repetitive/WGA-negative nucleoporin family.</text>
</comment>
<evidence type="ECO:0000313" key="9">
    <source>
        <dbReference type="Proteomes" id="UP000759131"/>
    </source>
</evidence>
<dbReference type="Proteomes" id="UP000759131">
    <property type="component" value="Unassembled WGS sequence"/>
</dbReference>
<dbReference type="Gene3D" id="1.25.40.450">
    <property type="entry name" value="Nucleoporin, helical domain, N-terminal subdomain"/>
    <property type="match status" value="1"/>
</dbReference>
<dbReference type="EMBL" id="OC877753">
    <property type="protein sequence ID" value="CAD7640208.1"/>
    <property type="molecule type" value="Genomic_DNA"/>
</dbReference>
<dbReference type="InterPro" id="IPR042533">
    <property type="entry name" value="Nucleoporin_Nup155_C_1"/>
</dbReference>
<dbReference type="InterPro" id="IPR004870">
    <property type="entry name" value="Nucleoporin_Nup155"/>
</dbReference>
<dbReference type="InterPro" id="IPR014908">
    <property type="entry name" value="Nucleoporin_Nup133/Nup155_N"/>
</dbReference>
<dbReference type="GO" id="GO:0006405">
    <property type="term" value="P:RNA export from nucleus"/>
    <property type="evidence" value="ECO:0007669"/>
    <property type="project" value="TreeGrafter"/>
</dbReference>
<dbReference type="GO" id="GO:0000972">
    <property type="term" value="P:transcription-dependent tethering of RNA polymerase II gene DNA at nuclear periphery"/>
    <property type="evidence" value="ECO:0007669"/>
    <property type="project" value="TreeGrafter"/>
</dbReference>
<feature type="region of interest" description="Disordered" evidence="5">
    <location>
        <begin position="355"/>
        <end position="376"/>
    </location>
</feature>
<dbReference type="Gene3D" id="1.20.58.1780">
    <property type="match status" value="1"/>
</dbReference>
<dbReference type="PANTHER" id="PTHR10350:SF6">
    <property type="entry name" value="NUCLEAR PORE COMPLEX PROTEIN NUP155"/>
    <property type="match status" value="1"/>
</dbReference>
<dbReference type="GO" id="GO:0044611">
    <property type="term" value="C:nuclear pore inner ring"/>
    <property type="evidence" value="ECO:0007669"/>
    <property type="project" value="TreeGrafter"/>
</dbReference>
<feature type="compositionally biased region" description="Polar residues" evidence="5">
    <location>
        <begin position="355"/>
        <end position="368"/>
    </location>
</feature>
<dbReference type="GO" id="GO:0036228">
    <property type="term" value="P:protein localization to nuclear inner membrane"/>
    <property type="evidence" value="ECO:0007669"/>
    <property type="project" value="TreeGrafter"/>
</dbReference>
<comment type="subcellular location">
    <subcellularLocation>
        <location evidence="1">Nucleus</location>
    </subcellularLocation>
</comment>
<protein>
    <recommendedName>
        <fullName evidence="10">Nucleoporin 155</fullName>
    </recommendedName>
</protein>
<dbReference type="GO" id="GO:0017056">
    <property type="term" value="F:structural constituent of nuclear pore"/>
    <property type="evidence" value="ECO:0007669"/>
    <property type="project" value="InterPro"/>
</dbReference>
<organism evidence="8">
    <name type="scientific">Medioppia subpectinata</name>
    <dbReference type="NCBI Taxonomy" id="1979941"/>
    <lineage>
        <taxon>Eukaryota</taxon>
        <taxon>Metazoa</taxon>
        <taxon>Ecdysozoa</taxon>
        <taxon>Arthropoda</taxon>
        <taxon>Chelicerata</taxon>
        <taxon>Arachnida</taxon>
        <taxon>Acari</taxon>
        <taxon>Acariformes</taxon>
        <taxon>Sarcoptiformes</taxon>
        <taxon>Oribatida</taxon>
        <taxon>Brachypylina</taxon>
        <taxon>Oppioidea</taxon>
        <taxon>Oppiidae</taxon>
        <taxon>Medioppia</taxon>
    </lineage>
</organism>
<evidence type="ECO:0000313" key="8">
    <source>
        <dbReference type="EMBL" id="CAD7640208.1"/>
    </source>
</evidence>
<feature type="domain" description="Nucleoporin Nup133/Nup155-like C-terminal" evidence="6">
    <location>
        <begin position="438"/>
        <end position="814"/>
    </location>
</feature>
<keyword evidence="9" id="KW-1185">Reference proteome</keyword>
<evidence type="ECO:0000259" key="7">
    <source>
        <dbReference type="Pfam" id="PF08801"/>
    </source>
</evidence>
<evidence type="ECO:0000256" key="3">
    <source>
        <dbReference type="ARBA" id="ARBA00022448"/>
    </source>
</evidence>
<accession>A0A7R9LEI8</accession>
<dbReference type="EMBL" id="CAJPIZ010023178">
    <property type="protein sequence ID" value="CAG2118146.1"/>
    <property type="molecule type" value="Genomic_DNA"/>
</dbReference>
<evidence type="ECO:0000256" key="2">
    <source>
        <dbReference type="ARBA" id="ARBA00007373"/>
    </source>
</evidence>
<feature type="domain" description="Nucleoporin Nup133/Nup155-like N-terminal" evidence="7">
    <location>
        <begin position="2"/>
        <end position="279"/>
    </location>
</feature>
<dbReference type="Pfam" id="PF08801">
    <property type="entry name" value="Nucleoporin_N"/>
    <property type="match status" value="1"/>
</dbReference>
<name>A0A7R9LEI8_9ACAR</name>